<dbReference type="InterPro" id="IPR012934">
    <property type="entry name" value="Znf_AD"/>
</dbReference>
<evidence type="ECO:0000313" key="15">
    <source>
        <dbReference type="Proteomes" id="UP000242457"/>
    </source>
</evidence>
<dbReference type="Pfam" id="PF07776">
    <property type="entry name" value="zf-AD"/>
    <property type="match status" value="1"/>
</dbReference>
<feature type="region of interest" description="Disordered" evidence="11">
    <location>
        <begin position="744"/>
        <end position="768"/>
    </location>
</feature>
<dbReference type="PANTHER" id="PTHR24388:SF54">
    <property type="entry name" value="PROTEIN ESCARGOT"/>
    <property type="match status" value="1"/>
</dbReference>
<keyword evidence="2 10" id="KW-0479">Metal-binding</keyword>
<evidence type="ECO:0000256" key="11">
    <source>
        <dbReference type="SAM" id="MobiDB-lite"/>
    </source>
</evidence>
<feature type="binding site" evidence="10">
    <location>
        <position position="57"/>
    </location>
    <ligand>
        <name>Zn(2+)</name>
        <dbReference type="ChEBI" id="CHEBI:29105"/>
    </ligand>
</feature>
<feature type="domain" description="C2H2-type" evidence="12">
    <location>
        <begin position="616"/>
        <end position="643"/>
    </location>
</feature>
<feature type="domain" description="C2H2-type" evidence="12">
    <location>
        <begin position="390"/>
        <end position="417"/>
    </location>
</feature>
<dbReference type="GO" id="GO:0000978">
    <property type="term" value="F:RNA polymerase II cis-regulatory region sequence-specific DNA binding"/>
    <property type="evidence" value="ECO:0007669"/>
    <property type="project" value="TreeGrafter"/>
</dbReference>
<dbReference type="GO" id="GO:0005634">
    <property type="term" value="C:nucleus"/>
    <property type="evidence" value="ECO:0007669"/>
    <property type="project" value="UniProtKB-SubCell"/>
</dbReference>
<evidence type="ECO:0000256" key="9">
    <source>
        <dbReference type="PROSITE-ProRule" id="PRU00042"/>
    </source>
</evidence>
<feature type="domain" description="C2H2-type" evidence="12">
    <location>
        <begin position="418"/>
        <end position="446"/>
    </location>
</feature>
<feature type="domain" description="C2H2-type" evidence="12">
    <location>
        <begin position="588"/>
        <end position="615"/>
    </location>
</feature>
<name>A0A2A3EJ59_APICC</name>
<gene>
    <name evidence="14" type="ORF">APICC_02301</name>
</gene>
<protein>
    <submittedName>
        <fullName evidence="14">Zinc finger protein</fullName>
    </submittedName>
</protein>
<keyword evidence="6" id="KW-0238">DNA-binding</keyword>
<dbReference type="GO" id="GO:0008270">
    <property type="term" value="F:zinc ion binding"/>
    <property type="evidence" value="ECO:0007669"/>
    <property type="project" value="UniProtKB-UniRule"/>
</dbReference>
<feature type="binding site" evidence="10">
    <location>
        <position position="674"/>
    </location>
    <ligand>
        <name>Zn(2+)</name>
        <dbReference type="ChEBI" id="CHEBI:29105"/>
    </ligand>
</feature>
<dbReference type="OrthoDB" id="6077919at2759"/>
<feature type="binding site" evidence="10">
    <location>
        <position position="621"/>
    </location>
    <ligand>
        <name>Zn(2+)</name>
        <dbReference type="ChEBI" id="CHEBI:29105"/>
    </ligand>
</feature>
<dbReference type="GO" id="GO:0000981">
    <property type="term" value="F:DNA-binding transcription factor activity, RNA polymerase II-specific"/>
    <property type="evidence" value="ECO:0007669"/>
    <property type="project" value="TreeGrafter"/>
</dbReference>
<dbReference type="EMBL" id="KZ288232">
    <property type="protein sequence ID" value="PBC31514.1"/>
    <property type="molecule type" value="Genomic_DNA"/>
</dbReference>
<keyword evidence="4 9" id="KW-0863">Zinc-finger</keyword>
<dbReference type="SUPFAM" id="SSF57716">
    <property type="entry name" value="Glucocorticoid receptor-like (DNA-binding domain)"/>
    <property type="match status" value="2"/>
</dbReference>
<comment type="similarity">
    <text evidence="8">Belongs to the snail C2H2-type zinc-finger protein family.</text>
</comment>
<evidence type="ECO:0000256" key="5">
    <source>
        <dbReference type="ARBA" id="ARBA00022833"/>
    </source>
</evidence>
<sequence>MELGEGEAQICRLCGQCESIYIDVFGEEGTKRFLGLKIHTRINILIDERDPLPKAICVQCLGKLEFVCDFQEECLRTQQVLRDRYILPSLTEIAEVKTEVTPSTSTYNNNNDTNINLNSSNDEDIQKVDQHVLRTTTKTQKNTKNQQVKGNEETSKDQTNIQNTSEKNIENAQIQKCDTTPTRWLRSRQSIETTVTNETATDTPIANRLRSHDNTTTELTVSPRSCSKENSEKLTGKQDPHTIQIPTSALNKLLSIVSNSPNIEVSVKESRNQSSDIEDISFTVELCKKESDDVATARARVFPDQGSCLVDKAIVGLLQNQSCVEVNSIINTIIDSSLKNGNSTKLEDSAEFEQKWQASQNPKELFKIDGEEIRVDDNVEHVVTNNQNGYSCKLCRKFYERKDKCMVHVKTHLGIKQYTCILCNAKFVCKSDVMKHIRCTHTNPRPIQCPKCPKRFKSKFYLMEHDNVHKGVRPYSCTDCGQSYHHKVSLQLHMKSHLPPQNLACEYCGKVFPYRTRLLSHIASVHLKNRRNFRCRFCYNLYSSLSVLNEHIKTRHATTYTCEVCNKTFKVASKYKAHVLQHSNPKPFVCNVCNNRYASKAFLNEHLSKHEGLRKHICQKCGARFAQASHLAAHRHVHGEKEHACPECGRKFNRRDNMKVKENDGLPQVVCIRCLGTLEFLCDFYERCHLTQKEFLKTSQNQNIINEKLLKNSTNDTESDKENDVPFVNETKWKAKVLSPDNLKKSKNYLSENNTLSRTENKEENNDHIDNNISIDNVHLITQTQLNNIISKNQSIMKNVISHENTSKNDQHSANNLKENILEKNINCITRSTNNLNTSQINETKVNINLDQPIRRKRGRKSKLEKIREVNLTTNYKKKIQNHLSDKKRDNVNNEYKRYCLRAICTTTKSDSVNNNATITSKPQVKQTEVEQVPINRSMNTNYTKGNKTDTMINKLTIIESDDKNSIRSNNLKDTEKNSENNKAISIIVKQEKGEAEISPRQLNQLVLNDKLLNQNQKSKVNQEKTNLICVLMEKTENIENIETNLITEQNITKYPDIKISDYNNQQSKIFTEQNRMTITKSSQSKNMTNLKIMQEDSTKLNNTIDVTDQNTKTELECNLNEHSLPQQLSQNSFNKNQNKNRSFGKISELISDEQKRTIESYYTVDMSIVNSEEVQKNITIINKKNIRCNICGTFYLRMDKCQASLKVHIWGHLQMKPYQCKACDFATVTVSNVRCHIRKSHLKIKPFACHLCEKRYVTAILLEEHINTHTGARPYKCKLCDFASSSRQILSYHNATHKPLKDINCKICGKEFYSRSRLRAHMIVHNKDKAVMCKLCSAYLSNAEALKTHYKNIHMQDYVCNICGKHVKSRKALHNHQNVHAAARFKCTLCPNVYKTSQILKEHLLKHEGIRKYKCNICEKSFGQQSHLAAHMAVHSNIRFHCPGCDKPFNRQDNMKIHTKRCKPFLANPNLKNLLNKRERTISFNNITELTAELKNGNVTNSISQVPLKNENDKTLVKTVEEKQKTVINLCKLGLNISCIKPTNNKMTSDHVTNSFEKNVIKITDNNDKLISENEKLLVFENILGPESY</sequence>
<feature type="domain" description="C2H2-type" evidence="12">
    <location>
        <begin position="475"/>
        <end position="502"/>
    </location>
</feature>
<feature type="domain" description="C2H2-type" evidence="12">
    <location>
        <begin position="1386"/>
        <end position="1413"/>
    </location>
</feature>
<dbReference type="Proteomes" id="UP000242457">
    <property type="component" value="Unassembled WGS sequence"/>
</dbReference>
<dbReference type="PROSITE" id="PS50157">
    <property type="entry name" value="ZINC_FINGER_C2H2_2"/>
    <property type="match status" value="14"/>
</dbReference>
<feature type="binding site" evidence="10">
    <location>
        <position position="14"/>
    </location>
    <ligand>
        <name>Zn(2+)</name>
        <dbReference type="ChEBI" id="CHEBI:29105"/>
    </ligand>
</feature>
<dbReference type="PROSITE" id="PS00028">
    <property type="entry name" value="ZINC_FINGER_C2H2_1"/>
    <property type="match status" value="12"/>
</dbReference>
<dbReference type="InterPro" id="IPR013087">
    <property type="entry name" value="Znf_C2H2_type"/>
</dbReference>
<dbReference type="FunFam" id="3.30.160.60:FF:000145">
    <property type="entry name" value="Zinc finger protein 574"/>
    <property type="match status" value="1"/>
</dbReference>
<evidence type="ECO:0000256" key="1">
    <source>
        <dbReference type="ARBA" id="ARBA00004123"/>
    </source>
</evidence>
<dbReference type="InterPro" id="IPR050527">
    <property type="entry name" value="Snail/Krueppel_Znf"/>
</dbReference>
<feature type="domain" description="C2H2-type" evidence="12">
    <location>
        <begin position="1248"/>
        <end position="1275"/>
    </location>
</feature>
<dbReference type="SMART" id="SM00868">
    <property type="entry name" value="zf-AD"/>
    <property type="match status" value="3"/>
</dbReference>
<feature type="domain" description="C2H2-type" evidence="12">
    <location>
        <begin position="1219"/>
        <end position="1247"/>
    </location>
</feature>
<feature type="domain" description="C2H2-type" evidence="12">
    <location>
        <begin position="1359"/>
        <end position="1386"/>
    </location>
</feature>
<evidence type="ECO:0000256" key="10">
    <source>
        <dbReference type="PROSITE-ProRule" id="PRU01263"/>
    </source>
</evidence>
<organism evidence="14 15">
    <name type="scientific">Apis cerana cerana</name>
    <name type="common">Oriental honeybee</name>
    <dbReference type="NCBI Taxonomy" id="94128"/>
    <lineage>
        <taxon>Eukaryota</taxon>
        <taxon>Metazoa</taxon>
        <taxon>Ecdysozoa</taxon>
        <taxon>Arthropoda</taxon>
        <taxon>Hexapoda</taxon>
        <taxon>Insecta</taxon>
        <taxon>Pterygota</taxon>
        <taxon>Neoptera</taxon>
        <taxon>Endopterygota</taxon>
        <taxon>Hymenoptera</taxon>
        <taxon>Apocrita</taxon>
        <taxon>Aculeata</taxon>
        <taxon>Apoidea</taxon>
        <taxon>Anthophila</taxon>
        <taxon>Apidae</taxon>
        <taxon>Apis</taxon>
    </lineage>
</organism>
<reference evidence="14 15" key="1">
    <citation type="submission" date="2014-07" db="EMBL/GenBank/DDBJ databases">
        <title>Genomic and transcriptomic analysis on Apis cerana provide comprehensive insights into honey bee biology.</title>
        <authorList>
            <person name="Diao Q."/>
            <person name="Sun L."/>
            <person name="Zheng H."/>
            <person name="Zheng H."/>
            <person name="Xu S."/>
            <person name="Wang S."/>
            <person name="Zeng Z."/>
            <person name="Hu F."/>
            <person name="Su S."/>
            <person name="Wu J."/>
        </authorList>
    </citation>
    <scope>NUCLEOTIDE SEQUENCE [LARGE SCALE GENOMIC DNA]</scope>
    <source>
        <tissue evidence="14">Pupae without intestine</tissue>
    </source>
</reference>
<feature type="binding site" evidence="10">
    <location>
        <position position="671"/>
    </location>
    <ligand>
        <name>Zn(2+)</name>
        <dbReference type="ChEBI" id="CHEBI:29105"/>
    </ligand>
</feature>
<feature type="region of interest" description="Disordered" evidence="11">
    <location>
        <begin position="102"/>
        <end position="164"/>
    </location>
</feature>
<evidence type="ECO:0000256" key="4">
    <source>
        <dbReference type="ARBA" id="ARBA00022771"/>
    </source>
</evidence>
<evidence type="ECO:0000256" key="6">
    <source>
        <dbReference type="ARBA" id="ARBA00023125"/>
    </source>
</evidence>
<feature type="compositionally biased region" description="Basic and acidic residues" evidence="11">
    <location>
        <begin position="759"/>
        <end position="768"/>
    </location>
</feature>
<feature type="binding site" evidence="10">
    <location>
        <position position="11"/>
    </location>
    <ligand>
        <name>Zn(2+)</name>
        <dbReference type="ChEBI" id="CHEBI:29105"/>
    </ligand>
</feature>
<feature type="binding site" evidence="10">
    <location>
        <position position="618"/>
    </location>
    <ligand>
        <name>Zn(2+)</name>
        <dbReference type="ChEBI" id="CHEBI:29105"/>
    </ligand>
</feature>
<dbReference type="Pfam" id="PF00096">
    <property type="entry name" value="zf-C2H2"/>
    <property type="match status" value="6"/>
</dbReference>
<evidence type="ECO:0000256" key="2">
    <source>
        <dbReference type="ARBA" id="ARBA00022723"/>
    </source>
</evidence>
<keyword evidence="3" id="KW-0677">Repeat</keyword>
<dbReference type="FunFam" id="3.30.160.60:FF:000706">
    <property type="entry name" value="Zinc finger protein"/>
    <property type="match status" value="1"/>
</dbReference>
<feature type="compositionally biased region" description="Low complexity" evidence="11">
    <location>
        <begin position="102"/>
        <end position="120"/>
    </location>
</feature>
<feature type="domain" description="C2H2-type" evidence="12">
    <location>
        <begin position="503"/>
        <end position="531"/>
    </location>
</feature>
<evidence type="ECO:0000256" key="3">
    <source>
        <dbReference type="ARBA" id="ARBA00022737"/>
    </source>
</evidence>
<evidence type="ECO:0000259" key="12">
    <source>
        <dbReference type="PROSITE" id="PS50157"/>
    </source>
</evidence>
<feature type="domain" description="ZAD" evidence="13">
    <location>
        <begin position="9"/>
        <end position="84"/>
    </location>
</feature>
<feature type="domain" description="C2H2-type" evidence="12">
    <location>
        <begin position="447"/>
        <end position="474"/>
    </location>
</feature>
<dbReference type="STRING" id="94128.A0A2A3EJ59"/>
<dbReference type="SMART" id="SM00355">
    <property type="entry name" value="ZnF_C2H2"/>
    <property type="match status" value="18"/>
</dbReference>
<dbReference type="SUPFAM" id="SSF57667">
    <property type="entry name" value="beta-beta-alpha zinc fingers"/>
    <property type="match status" value="11"/>
</dbReference>
<dbReference type="PROSITE" id="PS51915">
    <property type="entry name" value="ZAD"/>
    <property type="match status" value="2"/>
</dbReference>
<feature type="compositionally biased region" description="Low complexity" evidence="11">
    <location>
        <begin position="135"/>
        <end position="147"/>
    </location>
</feature>
<feature type="domain" description="C2H2-type" evidence="12">
    <location>
        <begin position="1414"/>
        <end position="1441"/>
    </location>
</feature>
<dbReference type="Gene3D" id="3.40.1800.20">
    <property type="match status" value="1"/>
</dbReference>
<evidence type="ECO:0000259" key="13">
    <source>
        <dbReference type="PROSITE" id="PS51915"/>
    </source>
</evidence>
<evidence type="ECO:0000256" key="8">
    <source>
        <dbReference type="ARBA" id="ARBA00037948"/>
    </source>
</evidence>
<dbReference type="InterPro" id="IPR036236">
    <property type="entry name" value="Znf_C2H2_sf"/>
</dbReference>
<accession>A0A2A3EJ59</accession>
<dbReference type="Gene3D" id="3.30.160.60">
    <property type="entry name" value="Classic Zinc Finger"/>
    <property type="match status" value="11"/>
</dbReference>
<keyword evidence="5 10" id="KW-0862">Zinc</keyword>
<feature type="domain" description="ZAD" evidence="13">
    <location>
        <begin position="616"/>
        <end position="698"/>
    </location>
</feature>
<feature type="domain" description="C2H2-type" evidence="12">
    <location>
        <begin position="1304"/>
        <end position="1331"/>
    </location>
</feature>
<evidence type="ECO:0000313" key="14">
    <source>
        <dbReference type="EMBL" id="PBC31514.1"/>
    </source>
</evidence>
<proteinExistence type="inferred from homology"/>
<keyword evidence="15" id="KW-1185">Reference proteome</keyword>
<keyword evidence="7" id="KW-0539">Nucleus</keyword>
<comment type="subcellular location">
    <subcellularLocation>
        <location evidence="1">Nucleus</location>
    </subcellularLocation>
</comment>
<dbReference type="PANTHER" id="PTHR24388">
    <property type="entry name" value="ZINC FINGER PROTEIN"/>
    <property type="match status" value="1"/>
</dbReference>
<feature type="domain" description="C2H2-type" evidence="12">
    <location>
        <begin position="560"/>
        <end position="587"/>
    </location>
</feature>
<evidence type="ECO:0000256" key="7">
    <source>
        <dbReference type="ARBA" id="ARBA00023242"/>
    </source>
</evidence>
<feature type="compositionally biased region" description="Polar residues" evidence="11">
    <location>
        <begin position="748"/>
        <end position="758"/>
    </location>
</feature>
<feature type="binding site" evidence="10">
    <location>
        <position position="60"/>
    </location>
    <ligand>
        <name>Zn(2+)</name>
        <dbReference type="ChEBI" id="CHEBI:29105"/>
    </ligand>
</feature>